<dbReference type="AlphaFoldDB" id="A0A1F7JCL8"/>
<organism evidence="2 3">
    <name type="scientific">Candidatus Roizmanbacteria bacterium RIFCSPLOWO2_02_FULL_36_11</name>
    <dbReference type="NCBI Taxonomy" id="1802071"/>
    <lineage>
        <taxon>Bacteria</taxon>
        <taxon>Candidatus Roizmaniibacteriota</taxon>
    </lineage>
</organism>
<feature type="compositionally biased region" description="Low complexity" evidence="1">
    <location>
        <begin position="174"/>
        <end position="190"/>
    </location>
</feature>
<evidence type="ECO:0000313" key="3">
    <source>
        <dbReference type="Proteomes" id="UP000177418"/>
    </source>
</evidence>
<dbReference type="EMBL" id="MGAV01000021">
    <property type="protein sequence ID" value="OGK53352.1"/>
    <property type="molecule type" value="Genomic_DNA"/>
</dbReference>
<reference evidence="2 3" key="1">
    <citation type="journal article" date="2016" name="Nat. Commun.">
        <title>Thousands of microbial genomes shed light on interconnected biogeochemical processes in an aquifer system.</title>
        <authorList>
            <person name="Anantharaman K."/>
            <person name="Brown C.T."/>
            <person name="Hug L.A."/>
            <person name="Sharon I."/>
            <person name="Castelle C.J."/>
            <person name="Probst A.J."/>
            <person name="Thomas B.C."/>
            <person name="Singh A."/>
            <person name="Wilkins M.J."/>
            <person name="Karaoz U."/>
            <person name="Brodie E.L."/>
            <person name="Williams K.H."/>
            <person name="Hubbard S.S."/>
            <person name="Banfield J.F."/>
        </authorList>
    </citation>
    <scope>NUCLEOTIDE SEQUENCE [LARGE SCALE GENOMIC DNA]</scope>
</reference>
<comment type="caution">
    <text evidence="2">The sequence shown here is derived from an EMBL/GenBank/DDBJ whole genome shotgun (WGS) entry which is preliminary data.</text>
</comment>
<evidence type="ECO:0000313" key="2">
    <source>
        <dbReference type="EMBL" id="OGK53352.1"/>
    </source>
</evidence>
<gene>
    <name evidence="2" type="ORF">A3H78_03560</name>
</gene>
<evidence type="ECO:0000256" key="1">
    <source>
        <dbReference type="SAM" id="MobiDB-lite"/>
    </source>
</evidence>
<feature type="region of interest" description="Disordered" evidence="1">
    <location>
        <begin position="167"/>
        <end position="192"/>
    </location>
</feature>
<accession>A0A1F7JCL8</accession>
<proteinExistence type="predicted"/>
<protein>
    <submittedName>
        <fullName evidence="2">Uncharacterized protein</fullName>
    </submittedName>
</protein>
<sequence>MAEETPGIMPPDLILEHATNFPIELRQRIAAATRIYTTVQAETSDMPFAHAYIDRLAREASTPTTDVINLGMLLQQFPQLSFDTTVDLGQGAVVALPLDLIYQRQQKKIDYARSVKDQTGIDVDAQAAEVREKARSVLDELGDAVDKEGIPMRLHVYKALQDAGFIEKPPQAPETPTEGTPPKGTPPEAANPWWDTIIPNYVTGLTLVRIGNERIAETAAKN</sequence>
<dbReference type="Proteomes" id="UP000177418">
    <property type="component" value="Unassembled WGS sequence"/>
</dbReference>
<name>A0A1F7JCL8_9BACT</name>